<proteinExistence type="predicted"/>
<dbReference type="Gene3D" id="2.60.40.10">
    <property type="entry name" value="Immunoglobulins"/>
    <property type="match status" value="1"/>
</dbReference>
<dbReference type="InterPro" id="IPR013783">
    <property type="entry name" value="Ig-like_fold"/>
</dbReference>
<evidence type="ECO:0000313" key="1">
    <source>
        <dbReference type="EMBL" id="MBB6144707.1"/>
    </source>
</evidence>
<evidence type="ECO:0000313" key="2">
    <source>
        <dbReference type="Proteomes" id="UP000538666"/>
    </source>
</evidence>
<dbReference type="InterPro" id="IPR036116">
    <property type="entry name" value="FN3_sf"/>
</dbReference>
<comment type="caution">
    <text evidence="1">The sequence shown here is derived from an EMBL/GenBank/DDBJ whole genome shotgun (WGS) entry which is preliminary data.</text>
</comment>
<dbReference type="AlphaFoldDB" id="A0A841JW74"/>
<protein>
    <submittedName>
        <fullName evidence="1">Uncharacterized protein</fullName>
    </submittedName>
</protein>
<dbReference type="Proteomes" id="UP000538666">
    <property type="component" value="Unassembled WGS sequence"/>
</dbReference>
<name>A0A841JW74_9BACT</name>
<reference evidence="1 2" key="1">
    <citation type="submission" date="2020-08" db="EMBL/GenBank/DDBJ databases">
        <title>Genomic Encyclopedia of Type Strains, Phase IV (KMG-IV): sequencing the most valuable type-strain genomes for metagenomic binning, comparative biology and taxonomic classification.</title>
        <authorList>
            <person name="Goeker M."/>
        </authorList>
    </citation>
    <scope>NUCLEOTIDE SEQUENCE [LARGE SCALE GENOMIC DNA]</scope>
    <source>
        <strain evidence="1 2">DSM 103733</strain>
    </source>
</reference>
<accession>A0A841JW74</accession>
<dbReference type="CDD" id="cd00063">
    <property type="entry name" value="FN3"/>
    <property type="match status" value="1"/>
</dbReference>
<gene>
    <name evidence="1" type="ORF">HNQ77_002663</name>
</gene>
<dbReference type="OrthoDB" id="109844at2"/>
<dbReference type="EMBL" id="JACHEK010000005">
    <property type="protein sequence ID" value="MBB6144707.1"/>
    <property type="molecule type" value="Genomic_DNA"/>
</dbReference>
<sequence>MSRAIEGAVLLGGAAALGTAAFFDPALVGSPLFDKAIASLALGGISMEAGAIATALLGNQGNAVTVRQPAAYRPIVYGTRQVGGSMIYLSTTGSHHDQFNFVIVLAAHEVNAIQSLYLDGRKVFWEVGSNANTTRNGINFGGQANSNTYVGPDGSHYNFGGLVFCEARFGDQVEGDVIASLTANDPTWAASSNGSPWVGGCCYVYLKIEYDANMFPQQPQIRFVVQGKNDILDPRTGTTGFTDNWALCVADVLQNPIWGLGAAASEINTDQLIGAANVCDEQIPLANPATEGGATESQWTCNWTGDTSSSPGDILAQMMPAAAGRISRVGGQYYIWPAYFQGPSFTFDQSALTGTPQLSPNRSIRDLYNRVKGTYVAPWFPYSVAGNLYDSNGFFDGSTANLFNLAWQPTDYPYYAQDALHGFTSDAFLAEDGGRTLYKDLNQQACISVATAQRAAKVDLMRNRFQQTATLPMTLAAYRMMPTDVMTFTFAGIGWDNQMLEVNKAGLSVTTQDGTPSLGTSITVNQTDPSIYEWSVTEEQTIDDVPALTLIPPYTVDPPTNLTLSHQSVSFGLGASGSGILVSWTPSDDAFVVSTAIQYMVSGGTTWISAGSVPQTNTQSGIAPLGSGTYNVEIYAVRANGATSPTVEASITF</sequence>
<keyword evidence="2" id="KW-1185">Reference proteome</keyword>
<dbReference type="RefSeq" id="WP_050059712.1">
    <property type="nucleotide sequence ID" value="NZ_JACHEK010000005.1"/>
</dbReference>
<dbReference type="SUPFAM" id="SSF49265">
    <property type="entry name" value="Fibronectin type III"/>
    <property type="match status" value="1"/>
</dbReference>
<organism evidence="1 2">
    <name type="scientific">Silvibacterium bohemicum</name>
    <dbReference type="NCBI Taxonomy" id="1577686"/>
    <lineage>
        <taxon>Bacteria</taxon>
        <taxon>Pseudomonadati</taxon>
        <taxon>Acidobacteriota</taxon>
        <taxon>Terriglobia</taxon>
        <taxon>Terriglobales</taxon>
        <taxon>Acidobacteriaceae</taxon>
        <taxon>Silvibacterium</taxon>
    </lineage>
</organism>
<dbReference type="InterPro" id="IPR003961">
    <property type="entry name" value="FN3_dom"/>
</dbReference>